<evidence type="ECO:0000313" key="10">
    <source>
        <dbReference type="Proteomes" id="UP001183619"/>
    </source>
</evidence>
<name>A0ABU2BFI5_9CORY</name>
<dbReference type="InterPro" id="IPR005548">
    <property type="entry name" value="Cell_div_FtsQ/DivIB_C"/>
</dbReference>
<sequence length="218" mass="23687">MAKKIVITALICVLVGAAAFAGAYFYPVLKVQEVVATGQQSTTEEEINAVTAELEGQNLLRVNTEEIARKTSALPWVAKAKVSTKLPNQVVIDIQEHQAVLYAPREDGDHLIDTNGKVFVIDQHPEGAVAVTGTREDDERMYSDIISVLAALGDHNRVHIKEIKAQKAEALSLVLHDGREVYWGSKENSHDKAVAFGVALSRGEQRLDISGAPVIAVR</sequence>
<accession>A0ABU2BFI5</accession>
<dbReference type="Gene3D" id="3.10.20.310">
    <property type="entry name" value="membrane protein fhac"/>
    <property type="match status" value="1"/>
</dbReference>
<evidence type="ECO:0000256" key="2">
    <source>
        <dbReference type="ARBA" id="ARBA00022475"/>
    </source>
</evidence>
<evidence type="ECO:0000256" key="5">
    <source>
        <dbReference type="ARBA" id="ARBA00022989"/>
    </source>
</evidence>
<keyword evidence="3 9" id="KW-0132">Cell division</keyword>
<evidence type="ECO:0000256" key="3">
    <source>
        <dbReference type="ARBA" id="ARBA00022618"/>
    </source>
</evidence>
<dbReference type="GO" id="GO:0051301">
    <property type="term" value="P:cell division"/>
    <property type="evidence" value="ECO:0007669"/>
    <property type="project" value="UniProtKB-KW"/>
</dbReference>
<dbReference type="InterPro" id="IPR034746">
    <property type="entry name" value="POTRA"/>
</dbReference>
<keyword evidence="5" id="KW-1133">Transmembrane helix</keyword>
<keyword evidence="2" id="KW-1003">Cell membrane</keyword>
<evidence type="ECO:0000256" key="7">
    <source>
        <dbReference type="ARBA" id="ARBA00023306"/>
    </source>
</evidence>
<dbReference type="InterPro" id="IPR013685">
    <property type="entry name" value="POTRA_FtsQ_type"/>
</dbReference>
<dbReference type="PROSITE" id="PS51779">
    <property type="entry name" value="POTRA"/>
    <property type="match status" value="1"/>
</dbReference>
<organism evidence="9 10">
    <name type="scientific">Corynebacterium felinum</name>
    <dbReference type="NCBI Taxonomy" id="131318"/>
    <lineage>
        <taxon>Bacteria</taxon>
        <taxon>Bacillati</taxon>
        <taxon>Actinomycetota</taxon>
        <taxon>Actinomycetes</taxon>
        <taxon>Mycobacteriales</taxon>
        <taxon>Corynebacteriaceae</taxon>
        <taxon>Corynebacterium</taxon>
    </lineage>
</organism>
<comment type="subcellular location">
    <subcellularLocation>
        <location evidence="1">Membrane</location>
    </subcellularLocation>
</comment>
<evidence type="ECO:0000256" key="4">
    <source>
        <dbReference type="ARBA" id="ARBA00022692"/>
    </source>
</evidence>
<dbReference type="InterPro" id="IPR050487">
    <property type="entry name" value="FtsQ_DivIB"/>
</dbReference>
<evidence type="ECO:0000259" key="8">
    <source>
        <dbReference type="PROSITE" id="PS51779"/>
    </source>
</evidence>
<evidence type="ECO:0000256" key="6">
    <source>
        <dbReference type="ARBA" id="ARBA00023136"/>
    </source>
</evidence>
<keyword evidence="4" id="KW-0812">Transmembrane</keyword>
<evidence type="ECO:0000256" key="1">
    <source>
        <dbReference type="ARBA" id="ARBA00004370"/>
    </source>
</evidence>
<dbReference type="EMBL" id="JAVDYF010000001">
    <property type="protein sequence ID" value="MDR7356134.1"/>
    <property type="molecule type" value="Genomic_DNA"/>
</dbReference>
<keyword evidence="7" id="KW-0131">Cell cycle</keyword>
<feature type="domain" description="POTRA" evidence="8">
    <location>
        <begin position="29"/>
        <end position="97"/>
    </location>
</feature>
<keyword evidence="10" id="KW-1185">Reference proteome</keyword>
<evidence type="ECO:0000313" key="9">
    <source>
        <dbReference type="EMBL" id="MDR7356134.1"/>
    </source>
</evidence>
<dbReference type="Proteomes" id="UP001183619">
    <property type="component" value="Unassembled WGS sequence"/>
</dbReference>
<dbReference type="PANTHER" id="PTHR37820:SF1">
    <property type="entry name" value="CELL DIVISION PROTEIN FTSQ"/>
    <property type="match status" value="1"/>
</dbReference>
<comment type="caution">
    <text evidence="9">The sequence shown here is derived from an EMBL/GenBank/DDBJ whole genome shotgun (WGS) entry which is preliminary data.</text>
</comment>
<dbReference type="RefSeq" id="WP_277104589.1">
    <property type="nucleotide sequence ID" value="NZ_BAAAJS010000056.1"/>
</dbReference>
<reference evidence="9 10" key="1">
    <citation type="submission" date="2023-07" db="EMBL/GenBank/DDBJ databases">
        <title>Sequencing the genomes of 1000 actinobacteria strains.</title>
        <authorList>
            <person name="Klenk H.-P."/>
        </authorList>
    </citation>
    <scope>NUCLEOTIDE SEQUENCE [LARGE SCALE GENOMIC DNA]</scope>
    <source>
        <strain evidence="9 10">DSM 44508</strain>
    </source>
</reference>
<dbReference type="PANTHER" id="PTHR37820">
    <property type="entry name" value="CELL DIVISION PROTEIN DIVIB"/>
    <property type="match status" value="1"/>
</dbReference>
<protein>
    <submittedName>
        <fullName evidence="9">Cell division protein FtsQ</fullName>
    </submittedName>
</protein>
<dbReference type="Pfam" id="PF08478">
    <property type="entry name" value="POTRA_1"/>
    <property type="match status" value="1"/>
</dbReference>
<keyword evidence="6" id="KW-0472">Membrane</keyword>
<proteinExistence type="predicted"/>
<gene>
    <name evidence="9" type="ORF">J2S37_002672</name>
</gene>
<dbReference type="Pfam" id="PF03799">
    <property type="entry name" value="FtsQ_DivIB_C"/>
    <property type="match status" value="1"/>
</dbReference>